<evidence type="ECO:0000313" key="4">
    <source>
        <dbReference type="Proteomes" id="UP000013827"/>
    </source>
</evidence>
<dbReference type="PROSITE" id="PS00022">
    <property type="entry name" value="EGF_1"/>
    <property type="match status" value="1"/>
</dbReference>
<dbReference type="InterPro" id="IPR040911">
    <property type="entry name" value="Exostosin_GT47"/>
</dbReference>
<evidence type="ECO:0000313" key="3">
    <source>
        <dbReference type="EnsemblProtists" id="EOD25999"/>
    </source>
</evidence>
<dbReference type="AlphaFoldDB" id="A0A0D3JR64"/>
<protein>
    <recommendedName>
        <fullName evidence="2">EGF-like domain-containing protein</fullName>
    </recommendedName>
</protein>
<feature type="domain" description="EGF-like" evidence="2">
    <location>
        <begin position="226"/>
        <end position="237"/>
    </location>
</feature>
<dbReference type="RefSeq" id="XP_005778428.1">
    <property type="nucleotide sequence ID" value="XM_005778371.1"/>
</dbReference>
<proteinExistence type="inferred from homology"/>
<dbReference type="EnsemblProtists" id="EOD25999">
    <property type="protein sequence ID" value="EOD25999"/>
    <property type="gene ID" value="EMIHUDRAFT_237278"/>
</dbReference>
<dbReference type="HOGENOM" id="CLU_374046_0_0_1"/>
<dbReference type="InterPro" id="IPR004263">
    <property type="entry name" value="Exostosin"/>
</dbReference>
<dbReference type="GO" id="GO:0016757">
    <property type="term" value="F:glycosyltransferase activity"/>
    <property type="evidence" value="ECO:0007669"/>
    <property type="project" value="InterPro"/>
</dbReference>
<dbReference type="InterPro" id="IPR000742">
    <property type="entry name" value="EGF"/>
</dbReference>
<dbReference type="eggNOG" id="KOG1021">
    <property type="taxonomic scope" value="Eukaryota"/>
</dbReference>
<dbReference type="GeneID" id="17271543"/>
<accession>A0A0D3JR64</accession>
<reference evidence="3" key="2">
    <citation type="submission" date="2024-10" db="UniProtKB">
        <authorList>
            <consortium name="EnsemblProtists"/>
        </authorList>
    </citation>
    <scope>IDENTIFICATION</scope>
</reference>
<dbReference type="KEGG" id="ehx:EMIHUDRAFT_237278"/>
<evidence type="ECO:0000256" key="1">
    <source>
        <dbReference type="ARBA" id="ARBA00010271"/>
    </source>
</evidence>
<dbReference type="Proteomes" id="UP000013827">
    <property type="component" value="Unassembled WGS sequence"/>
</dbReference>
<comment type="similarity">
    <text evidence="1">Belongs to the glycosyltransferase 47 family.</text>
</comment>
<dbReference type="Pfam" id="PF03016">
    <property type="entry name" value="Exostosin_GT47"/>
    <property type="match status" value="2"/>
</dbReference>
<dbReference type="PANTHER" id="PTHR11062:SF281">
    <property type="entry name" value="EXOSTOSIN-LIKE 2"/>
    <property type="match status" value="1"/>
</dbReference>
<evidence type="ECO:0000259" key="2">
    <source>
        <dbReference type="PROSITE" id="PS00022"/>
    </source>
</evidence>
<reference evidence="4" key="1">
    <citation type="journal article" date="2013" name="Nature">
        <title>Pan genome of the phytoplankton Emiliania underpins its global distribution.</title>
        <authorList>
            <person name="Read B.A."/>
            <person name="Kegel J."/>
            <person name="Klute M.J."/>
            <person name="Kuo A."/>
            <person name="Lefebvre S.C."/>
            <person name="Maumus F."/>
            <person name="Mayer C."/>
            <person name="Miller J."/>
            <person name="Monier A."/>
            <person name="Salamov A."/>
            <person name="Young J."/>
            <person name="Aguilar M."/>
            <person name="Claverie J.M."/>
            <person name="Frickenhaus S."/>
            <person name="Gonzalez K."/>
            <person name="Herman E.K."/>
            <person name="Lin Y.C."/>
            <person name="Napier J."/>
            <person name="Ogata H."/>
            <person name="Sarno A.F."/>
            <person name="Shmutz J."/>
            <person name="Schroeder D."/>
            <person name="de Vargas C."/>
            <person name="Verret F."/>
            <person name="von Dassow P."/>
            <person name="Valentin K."/>
            <person name="Van de Peer Y."/>
            <person name="Wheeler G."/>
            <person name="Dacks J.B."/>
            <person name="Delwiche C.F."/>
            <person name="Dyhrman S.T."/>
            <person name="Glockner G."/>
            <person name="John U."/>
            <person name="Richards T."/>
            <person name="Worden A.Z."/>
            <person name="Zhang X."/>
            <person name="Grigoriev I.V."/>
            <person name="Allen A.E."/>
            <person name="Bidle K."/>
            <person name="Borodovsky M."/>
            <person name="Bowler C."/>
            <person name="Brownlee C."/>
            <person name="Cock J.M."/>
            <person name="Elias M."/>
            <person name="Gladyshev V.N."/>
            <person name="Groth M."/>
            <person name="Guda C."/>
            <person name="Hadaegh A."/>
            <person name="Iglesias-Rodriguez M.D."/>
            <person name="Jenkins J."/>
            <person name="Jones B.M."/>
            <person name="Lawson T."/>
            <person name="Leese F."/>
            <person name="Lindquist E."/>
            <person name="Lobanov A."/>
            <person name="Lomsadze A."/>
            <person name="Malik S.B."/>
            <person name="Marsh M.E."/>
            <person name="Mackinder L."/>
            <person name="Mock T."/>
            <person name="Mueller-Roeber B."/>
            <person name="Pagarete A."/>
            <person name="Parker M."/>
            <person name="Probert I."/>
            <person name="Quesneville H."/>
            <person name="Raines C."/>
            <person name="Rensing S.A."/>
            <person name="Riano-Pachon D.M."/>
            <person name="Richier S."/>
            <person name="Rokitta S."/>
            <person name="Shiraiwa Y."/>
            <person name="Soanes D.M."/>
            <person name="van der Giezen M."/>
            <person name="Wahlund T.M."/>
            <person name="Williams B."/>
            <person name="Wilson W."/>
            <person name="Wolfe G."/>
            <person name="Wurch L.L."/>
        </authorList>
    </citation>
    <scope>NUCLEOTIDE SEQUENCE</scope>
</reference>
<dbReference type="STRING" id="2903.R1EYT7"/>
<dbReference type="PANTHER" id="PTHR11062">
    <property type="entry name" value="EXOSTOSIN HEPARAN SULFATE GLYCOSYLTRANSFERASE -RELATED"/>
    <property type="match status" value="1"/>
</dbReference>
<organism evidence="3 4">
    <name type="scientific">Emiliania huxleyi (strain CCMP1516)</name>
    <dbReference type="NCBI Taxonomy" id="280463"/>
    <lineage>
        <taxon>Eukaryota</taxon>
        <taxon>Haptista</taxon>
        <taxon>Haptophyta</taxon>
        <taxon>Prymnesiophyceae</taxon>
        <taxon>Isochrysidales</taxon>
        <taxon>Noelaerhabdaceae</taxon>
        <taxon>Emiliania</taxon>
    </lineage>
</organism>
<keyword evidence="4" id="KW-1185">Reference proteome</keyword>
<name>A0A0D3JR64_EMIH1</name>
<sequence>MWGGKLPNMWEPIDAEMYAILAYLRKMASASDAQSRRCLVLCDCKPALQQIENAHRKGIPEGLRDWERGGLLEAIAYYRSKLEAVVFITVFLCPNAPVVCTVWHPGESLGLLMSRLLGGGLLALCALALYITGRSEQAPRIVSISSPVGSGMGGRWPHGGGAPKPVDGFDINNPAELLAHAVLPVNIVANAMRNQRTAAASKPAPKPCPADCVKNGGVCNPGLGECACPPFMGGASCGSPLLSECAALVGMVQTAAAPVASPCLIDGRSRAPVSCECLRACESLGVMGNRACYVMNAANESLMRWVQQQRNQRGLEANSEYFAATLAPLAGQSKERCSGHGVWAPAGGMPAKGVPAGKCEKKGSCRCLCYPGYDGDACERSTAVVPRHFCLNGCSGRGECFRNWLYVYELPGRFGSWLQAGSHGWWQDMDLWGEDVVIHRRALRSAYRVLDPEQADYFLVHVSSGMWQLNWGFRDLLPTGVRAALQYIKESGPFWSRKGGADHLWGAWRIRAKLPELEASIFINVFGAAEAQRGGHRHGHDIVCPPVLYSGGLYKAHRTSGAILVREGHEANRERYFELMSASKFCVAAAGFGFSTRVYESAAAGCVPLIMMDGVESAYEELLPYSSFALRMNDSLRQIATLEPLLRAVPAARVAAMRAELRCLWPRLLWLRHDGTATPLPEQDRLLKYDAFESLFWTLRKRLRGDIQTPPDREEACAAVRDYFKRSARGWGPWANWADLPAW</sequence>
<dbReference type="PaxDb" id="2903-EOD25999"/>